<dbReference type="KEGG" id="fal:FRAAL6361"/>
<dbReference type="AlphaFoldDB" id="Q0RC44"/>
<proteinExistence type="predicted"/>
<keyword evidence="2" id="KW-1185">Reference proteome</keyword>
<organism evidence="1 2">
    <name type="scientific">Frankia alni (strain DSM 45986 / CECT 9034 / ACN14a)</name>
    <dbReference type="NCBI Taxonomy" id="326424"/>
    <lineage>
        <taxon>Bacteria</taxon>
        <taxon>Bacillati</taxon>
        <taxon>Actinomycetota</taxon>
        <taxon>Actinomycetes</taxon>
        <taxon>Frankiales</taxon>
        <taxon>Frankiaceae</taxon>
        <taxon>Frankia</taxon>
    </lineage>
</organism>
<protein>
    <submittedName>
        <fullName evidence="1">Uncharacterized protein</fullName>
    </submittedName>
</protein>
<dbReference type="EMBL" id="CT573213">
    <property type="protein sequence ID" value="CAJ64984.1"/>
    <property type="molecule type" value="Genomic_DNA"/>
</dbReference>
<gene>
    <name evidence="1" type="ordered locus">FRAAL6361</name>
</gene>
<evidence type="ECO:0000313" key="2">
    <source>
        <dbReference type="Proteomes" id="UP000000657"/>
    </source>
</evidence>
<dbReference type="HOGENOM" id="CLU_1746950_0_0_11"/>
<accession>Q0RC44</accession>
<reference evidence="1 2" key="1">
    <citation type="journal article" date="2007" name="Genome Res.">
        <title>Genome characteristics of facultatively symbiotic Frankia sp. strains reflect host range and host plant biogeography.</title>
        <authorList>
            <person name="Normand P."/>
            <person name="Lapierre P."/>
            <person name="Tisa L.S."/>
            <person name="Gogarten J.P."/>
            <person name="Alloisio N."/>
            <person name="Bagnarol E."/>
            <person name="Bassi C.A."/>
            <person name="Berry A.M."/>
            <person name="Bickhart D.M."/>
            <person name="Choisne N."/>
            <person name="Couloux A."/>
            <person name="Cournoyer B."/>
            <person name="Cruveiller S."/>
            <person name="Daubin V."/>
            <person name="Demange N."/>
            <person name="Francino M.P."/>
            <person name="Goltsman E."/>
            <person name="Huang Y."/>
            <person name="Kopp O.R."/>
            <person name="Labarre L."/>
            <person name="Lapidus A."/>
            <person name="Lavire C."/>
            <person name="Marechal J."/>
            <person name="Martinez M."/>
            <person name="Mastronunzio J.E."/>
            <person name="Mullin B.C."/>
            <person name="Niemann J."/>
            <person name="Pujic P."/>
            <person name="Rawnsley T."/>
            <person name="Rouy Z."/>
            <person name="Schenowitz C."/>
            <person name="Sellstedt A."/>
            <person name="Tavares F."/>
            <person name="Tomkins J.P."/>
            <person name="Vallenet D."/>
            <person name="Valverde C."/>
            <person name="Wall L.G."/>
            <person name="Wang Y."/>
            <person name="Medigue C."/>
            <person name="Benson D.R."/>
        </authorList>
    </citation>
    <scope>NUCLEOTIDE SEQUENCE [LARGE SCALE GENOMIC DNA]</scope>
    <source>
        <strain evidence="2">DSM 45986 / CECT 9034 / ACN14a</strain>
    </source>
</reference>
<name>Q0RC44_FRAAA</name>
<sequence>MVRPADRATAAIHAFLDAGSLPAALNPTLAAIDRGAIRDGLAIVDHWLTRLCETAGVDPVAYPIRRPEPATTDSAPGTSFDRADIHHLAGRPNADLALELRTLRAAVGLPEHLPGRTRPSSASYALRALTHRFTRLGLGLFGRRGRPET</sequence>
<evidence type="ECO:0000313" key="1">
    <source>
        <dbReference type="EMBL" id="CAJ64984.1"/>
    </source>
</evidence>
<dbReference type="Proteomes" id="UP000000657">
    <property type="component" value="Chromosome"/>
</dbReference>